<gene>
    <name evidence="1" type="ORF">BN2614_LOCUS2</name>
</gene>
<dbReference type="AlphaFoldDB" id="A0A9X9LCW3"/>
<name>A0A9X9LCW3_GULGU</name>
<sequence>SIHPVMTPHNFSKRIFLSLKEIIVITNKNHTQGVKIK</sequence>
<organism evidence="1 2">
    <name type="scientific">Gulo gulo</name>
    <name type="common">Wolverine</name>
    <name type="synonym">Gluton</name>
    <dbReference type="NCBI Taxonomy" id="48420"/>
    <lineage>
        <taxon>Eukaryota</taxon>
        <taxon>Metazoa</taxon>
        <taxon>Chordata</taxon>
        <taxon>Craniata</taxon>
        <taxon>Vertebrata</taxon>
        <taxon>Euteleostomi</taxon>
        <taxon>Mammalia</taxon>
        <taxon>Eutheria</taxon>
        <taxon>Laurasiatheria</taxon>
        <taxon>Carnivora</taxon>
        <taxon>Caniformia</taxon>
        <taxon>Musteloidea</taxon>
        <taxon>Mustelidae</taxon>
        <taxon>Guloninae</taxon>
        <taxon>Gulo</taxon>
    </lineage>
</organism>
<proteinExistence type="predicted"/>
<evidence type="ECO:0000313" key="2">
    <source>
        <dbReference type="Proteomes" id="UP000269945"/>
    </source>
</evidence>
<feature type="non-terminal residue" evidence="1">
    <location>
        <position position="1"/>
    </location>
</feature>
<evidence type="ECO:0000313" key="1">
    <source>
        <dbReference type="EMBL" id="VCW50090.1"/>
    </source>
</evidence>
<reference evidence="1 2" key="1">
    <citation type="submission" date="2018-10" db="EMBL/GenBank/DDBJ databases">
        <authorList>
            <person name="Ekblom R."/>
            <person name="Jareborg N."/>
        </authorList>
    </citation>
    <scope>NUCLEOTIDE SEQUENCE [LARGE SCALE GENOMIC DNA]</scope>
    <source>
        <tissue evidence="1">Muscle</tissue>
    </source>
</reference>
<comment type="caution">
    <text evidence="1">The sequence shown here is derived from an EMBL/GenBank/DDBJ whole genome shotgun (WGS) entry which is preliminary data.</text>
</comment>
<dbReference type="Proteomes" id="UP000269945">
    <property type="component" value="Unassembled WGS sequence"/>
</dbReference>
<dbReference type="EMBL" id="CYRY02000570">
    <property type="protein sequence ID" value="VCW50090.1"/>
    <property type="molecule type" value="Genomic_DNA"/>
</dbReference>
<keyword evidence="2" id="KW-1185">Reference proteome</keyword>
<accession>A0A9X9LCW3</accession>
<protein>
    <submittedName>
        <fullName evidence="1">Uncharacterized protein</fullName>
    </submittedName>
</protein>